<dbReference type="PANTHER" id="PTHR22933:SF43">
    <property type="entry name" value="LP10131P"/>
    <property type="match status" value="1"/>
</dbReference>
<feature type="compositionally biased region" description="Polar residues" evidence="1">
    <location>
        <begin position="64"/>
        <end position="73"/>
    </location>
</feature>
<dbReference type="PhylomeDB" id="T1J0R0"/>
<dbReference type="PROSITE" id="PS50940">
    <property type="entry name" value="CHIT_BIND_II"/>
    <property type="match status" value="1"/>
</dbReference>
<feature type="signal peptide" evidence="2">
    <location>
        <begin position="1"/>
        <end position="19"/>
    </location>
</feature>
<feature type="chain" id="PRO_5004590204" description="Chitin-binding type-2 domain-containing protein" evidence="2">
    <location>
        <begin position="20"/>
        <end position="229"/>
    </location>
</feature>
<sequence>MKNILGTVVITVCLLCVWSQNTQKSVTNLRSRLSRRQAEKSEESERIVKSSGFDEEGVKPDPTDLSSDNSSHIITRRQSERNEISEPIAKGSGASPIAPSLNNQPGGFRQPLGLGPQSTNPSTAYALPSGSEIIVGAIRTSFSCDNRIYGYYADPDNNCQIFHICVPHENLITGFNEVTQYSFFCGNQTIFDQAVLACTYLDDASPCSGASSLYDQVNQRFGITDRPIR</sequence>
<dbReference type="AlphaFoldDB" id="T1J0R0"/>
<accession>T1J0R0</accession>
<dbReference type="Proteomes" id="UP000014500">
    <property type="component" value="Unassembled WGS sequence"/>
</dbReference>
<dbReference type="EMBL" id="JH431739">
    <property type="status" value="NOT_ANNOTATED_CDS"/>
    <property type="molecule type" value="Genomic_DNA"/>
</dbReference>
<evidence type="ECO:0000313" key="4">
    <source>
        <dbReference type="EnsemblMetazoa" id="SMAR007117-PA"/>
    </source>
</evidence>
<dbReference type="HOGENOM" id="CLU_105582_0_0_1"/>
<dbReference type="Pfam" id="PF01607">
    <property type="entry name" value="CBM_14"/>
    <property type="match status" value="1"/>
</dbReference>
<dbReference type="PANTHER" id="PTHR22933">
    <property type="entry name" value="FI18007P1-RELATED"/>
    <property type="match status" value="1"/>
</dbReference>
<dbReference type="GO" id="GO:0005576">
    <property type="term" value="C:extracellular region"/>
    <property type="evidence" value="ECO:0007669"/>
    <property type="project" value="InterPro"/>
</dbReference>
<proteinExistence type="predicted"/>
<dbReference type="InterPro" id="IPR002557">
    <property type="entry name" value="Chitin-bd_dom"/>
</dbReference>
<dbReference type="SUPFAM" id="SSF57625">
    <property type="entry name" value="Invertebrate chitin-binding proteins"/>
    <property type="match status" value="1"/>
</dbReference>
<dbReference type="GO" id="GO:0008061">
    <property type="term" value="F:chitin binding"/>
    <property type="evidence" value="ECO:0007669"/>
    <property type="project" value="InterPro"/>
</dbReference>
<dbReference type="EnsemblMetazoa" id="SMAR007117-RA">
    <property type="protein sequence ID" value="SMAR007117-PA"/>
    <property type="gene ID" value="SMAR007117"/>
</dbReference>
<reference evidence="5" key="1">
    <citation type="submission" date="2011-05" db="EMBL/GenBank/DDBJ databases">
        <authorList>
            <person name="Richards S.R."/>
            <person name="Qu J."/>
            <person name="Jiang H."/>
            <person name="Jhangiani S.N."/>
            <person name="Agravi P."/>
            <person name="Goodspeed R."/>
            <person name="Gross S."/>
            <person name="Mandapat C."/>
            <person name="Jackson L."/>
            <person name="Mathew T."/>
            <person name="Pu L."/>
            <person name="Thornton R."/>
            <person name="Saada N."/>
            <person name="Wilczek-Boney K.B."/>
            <person name="Lee S."/>
            <person name="Kovar C."/>
            <person name="Wu Y."/>
            <person name="Scherer S.E."/>
            <person name="Worley K.C."/>
            <person name="Muzny D.M."/>
            <person name="Gibbs R."/>
        </authorList>
    </citation>
    <scope>NUCLEOTIDE SEQUENCE</scope>
    <source>
        <strain evidence="5">Brora</strain>
    </source>
</reference>
<feature type="domain" description="Chitin-binding type-2" evidence="3">
    <location>
        <begin position="141"/>
        <end position="209"/>
    </location>
</feature>
<organism evidence="4 5">
    <name type="scientific">Strigamia maritima</name>
    <name type="common">European centipede</name>
    <name type="synonym">Geophilus maritimus</name>
    <dbReference type="NCBI Taxonomy" id="126957"/>
    <lineage>
        <taxon>Eukaryota</taxon>
        <taxon>Metazoa</taxon>
        <taxon>Ecdysozoa</taxon>
        <taxon>Arthropoda</taxon>
        <taxon>Myriapoda</taxon>
        <taxon>Chilopoda</taxon>
        <taxon>Pleurostigmophora</taxon>
        <taxon>Geophilomorpha</taxon>
        <taxon>Linotaeniidae</taxon>
        <taxon>Strigamia</taxon>
    </lineage>
</organism>
<evidence type="ECO:0000313" key="5">
    <source>
        <dbReference type="Proteomes" id="UP000014500"/>
    </source>
</evidence>
<dbReference type="InterPro" id="IPR052976">
    <property type="entry name" value="Scoloptoxin-like"/>
</dbReference>
<reference evidence="4" key="2">
    <citation type="submission" date="2015-02" db="UniProtKB">
        <authorList>
            <consortium name="EnsemblMetazoa"/>
        </authorList>
    </citation>
    <scope>IDENTIFICATION</scope>
</reference>
<dbReference type="SMART" id="SM00494">
    <property type="entry name" value="ChtBD2"/>
    <property type="match status" value="1"/>
</dbReference>
<evidence type="ECO:0000259" key="3">
    <source>
        <dbReference type="PROSITE" id="PS50940"/>
    </source>
</evidence>
<dbReference type="InterPro" id="IPR036508">
    <property type="entry name" value="Chitin-bd_dom_sf"/>
</dbReference>
<name>T1J0R0_STRMM</name>
<evidence type="ECO:0000256" key="1">
    <source>
        <dbReference type="SAM" id="MobiDB-lite"/>
    </source>
</evidence>
<keyword evidence="5" id="KW-1185">Reference proteome</keyword>
<protein>
    <recommendedName>
        <fullName evidence="3">Chitin-binding type-2 domain-containing protein</fullName>
    </recommendedName>
</protein>
<feature type="region of interest" description="Disordered" evidence="1">
    <location>
        <begin position="34"/>
        <end position="123"/>
    </location>
</feature>
<evidence type="ECO:0000256" key="2">
    <source>
        <dbReference type="SAM" id="SignalP"/>
    </source>
</evidence>
<keyword evidence="2" id="KW-0732">Signal</keyword>
<dbReference type="Gene3D" id="2.170.140.10">
    <property type="entry name" value="Chitin binding domain"/>
    <property type="match status" value="1"/>
</dbReference>
<feature type="compositionally biased region" description="Basic and acidic residues" evidence="1">
    <location>
        <begin position="36"/>
        <end position="48"/>
    </location>
</feature>